<keyword evidence="4" id="KW-0597">Phosphoprotein</keyword>
<dbReference type="SUPFAM" id="SSF53474">
    <property type="entry name" value="alpha/beta-Hydrolases"/>
    <property type="match status" value="1"/>
</dbReference>
<dbReference type="GO" id="GO:0005886">
    <property type="term" value="C:plasma membrane"/>
    <property type="evidence" value="ECO:0007669"/>
    <property type="project" value="UniProtKB-SubCell"/>
</dbReference>
<dbReference type="OrthoDB" id="438440at2759"/>
<dbReference type="CDD" id="cd00519">
    <property type="entry name" value="Lipase_3"/>
    <property type="match status" value="1"/>
</dbReference>
<evidence type="ECO:0000256" key="7">
    <source>
        <dbReference type="ARBA" id="ARBA00022801"/>
    </source>
</evidence>
<dbReference type="InterPro" id="IPR052214">
    <property type="entry name" value="DAG_Lipase-Related"/>
</dbReference>
<evidence type="ECO:0000256" key="6">
    <source>
        <dbReference type="ARBA" id="ARBA00022723"/>
    </source>
</evidence>
<evidence type="ECO:0000256" key="12">
    <source>
        <dbReference type="ARBA" id="ARBA00023136"/>
    </source>
</evidence>
<evidence type="ECO:0000256" key="10">
    <source>
        <dbReference type="ARBA" id="ARBA00022989"/>
    </source>
</evidence>
<dbReference type="GO" id="GO:0046340">
    <property type="term" value="P:diacylglycerol catabolic process"/>
    <property type="evidence" value="ECO:0007669"/>
    <property type="project" value="TreeGrafter"/>
</dbReference>
<dbReference type="GeneID" id="37025984"/>
<keyword evidence="12" id="KW-0472">Membrane</keyword>
<evidence type="ECO:0000256" key="9">
    <source>
        <dbReference type="ARBA" id="ARBA00022963"/>
    </source>
</evidence>
<dbReference type="GO" id="GO:0019369">
    <property type="term" value="P:arachidonate metabolic process"/>
    <property type="evidence" value="ECO:0007669"/>
    <property type="project" value="TreeGrafter"/>
</dbReference>
<keyword evidence="8" id="KW-0106">Calcium</keyword>
<evidence type="ECO:0000256" key="13">
    <source>
        <dbReference type="ARBA" id="ARBA00024531"/>
    </source>
</evidence>
<keyword evidence="3" id="KW-1003">Cell membrane</keyword>
<gene>
    <name evidence="16" type="ORF">BDZ90DRAFT_213203</name>
</gene>
<keyword evidence="9" id="KW-0442">Lipid degradation</keyword>
<dbReference type="InterPro" id="IPR002921">
    <property type="entry name" value="Fungal_lipase-type"/>
</dbReference>
<organism evidence="16 17">
    <name type="scientific">Jaminaea rosea</name>
    <dbReference type="NCBI Taxonomy" id="1569628"/>
    <lineage>
        <taxon>Eukaryota</taxon>
        <taxon>Fungi</taxon>
        <taxon>Dikarya</taxon>
        <taxon>Basidiomycota</taxon>
        <taxon>Ustilaginomycotina</taxon>
        <taxon>Exobasidiomycetes</taxon>
        <taxon>Microstromatales</taxon>
        <taxon>Microstromatales incertae sedis</taxon>
        <taxon>Jaminaea</taxon>
    </lineage>
</organism>
<dbReference type="Pfam" id="PF01764">
    <property type="entry name" value="Lipase_3"/>
    <property type="match status" value="1"/>
</dbReference>
<reference evidence="16 17" key="1">
    <citation type="journal article" date="2018" name="Mol. Biol. Evol.">
        <title>Broad Genomic Sampling Reveals a Smut Pathogenic Ancestry of the Fungal Clade Ustilaginomycotina.</title>
        <authorList>
            <person name="Kijpornyongpan T."/>
            <person name="Mondo S.J."/>
            <person name="Barry K."/>
            <person name="Sandor L."/>
            <person name="Lee J."/>
            <person name="Lipzen A."/>
            <person name="Pangilinan J."/>
            <person name="LaButti K."/>
            <person name="Hainaut M."/>
            <person name="Henrissat B."/>
            <person name="Grigoriev I.V."/>
            <person name="Spatafora J.W."/>
            <person name="Aime M.C."/>
        </authorList>
    </citation>
    <scope>NUCLEOTIDE SEQUENCE [LARGE SCALE GENOMIC DNA]</scope>
    <source>
        <strain evidence="16 17">MCA 5214</strain>
    </source>
</reference>
<keyword evidence="7 16" id="KW-0378">Hydrolase</keyword>
<evidence type="ECO:0000256" key="8">
    <source>
        <dbReference type="ARBA" id="ARBA00022837"/>
    </source>
</evidence>
<dbReference type="Proteomes" id="UP000245884">
    <property type="component" value="Unassembled WGS sequence"/>
</dbReference>
<keyword evidence="17" id="KW-1185">Reference proteome</keyword>
<dbReference type="PANTHER" id="PTHR45792">
    <property type="entry name" value="DIACYLGLYCEROL LIPASE HOMOLOG-RELATED"/>
    <property type="match status" value="1"/>
</dbReference>
<feature type="domain" description="Fungal lipase-type" evidence="15">
    <location>
        <begin position="325"/>
        <end position="469"/>
    </location>
</feature>
<evidence type="ECO:0000313" key="17">
    <source>
        <dbReference type="Proteomes" id="UP000245884"/>
    </source>
</evidence>
<comment type="subcellular location">
    <subcellularLocation>
        <location evidence="2">Cell membrane</location>
        <topology evidence="2">Multi-pass membrane protein</topology>
    </subcellularLocation>
</comment>
<evidence type="ECO:0000259" key="15">
    <source>
        <dbReference type="Pfam" id="PF01764"/>
    </source>
</evidence>
<dbReference type="Gene3D" id="3.40.50.1820">
    <property type="entry name" value="alpha/beta hydrolase"/>
    <property type="match status" value="1"/>
</dbReference>
<proteinExistence type="predicted"/>
<dbReference type="InterPro" id="IPR029058">
    <property type="entry name" value="AB_hydrolase_fold"/>
</dbReference>
<name>A0A316V071_9BASI</name>
<evidence type="ECO:0000256" key="5">
    <source>
        <dbReference type="ARBA" id="ARBA00022692"/>
    </source>
</evidence>
<evidence type="ECO:0000256" key="3">
    <source>
        <dbReference type="ARBA" id="ARBA00022475"/>
    </source>
</evidence>
<sequence>TVLPTHIAEAITGLSIVARVSLRATAFFLEVILEATKFGTGIGMGLTRRALIGAIGAARTMHALTPGSDDDKLLGPADGLNSALLSILDRYTAAGIYVVHHTLTMTELMAMSGLCLVQDSIKTGVAVAEESVRLIDGVFGSNETSRALSKFIELVKRESDRGDGGGVAINTVKTFAAITRALTTFAVVRAATHRRTAKQHKMKVIYDYPSATTATPQAEASCSFPRRPLIHNLHRFGRFASACYGVHFLNILGLSRPSEPYMFRNTPNTHANVWAFAHHVGVHVHDVALSSYCADAVGEQAFFHSHRLTPIVNFVVVDHESEAVVLACRGTLGLSDVLVDLTCDYEQVTCEAGEGYVHGGIWESSRRLATNKGTLKTTLRECLERNPTYGLVTVGHSLGGGVAALLAMQWATPSETTAFVTSVSSGLPAGRPIHSFTYGPAAVTDADLSASLRGLVTSMVHGNDVVPCFSLGLVRDMRDIGVVLEQATGEGATEILGRTIGLYQRRRKAEDIAADDDETSDWLWSLIKTMRAHASNDKLYPPGEVYVAETTTAHRVILRSCPKVQERFSEPIFSRSLFRDHSPSNYE</sequence>
<feature type="non-terminal residue" evidence="16">
    <location>
        <position position="587"/>
    </location>
</feature>
<dbReference type="AlphaFoldDB" id="A0A316V071"/>
<evidence type="ECO:0000256" key="14">
    <source>
        <dbReference type="ARBA" id="ARBA00026104"/>
    </source>
</evidence>
<accession>A0A316V071</accession>
<feature type="non-terminal residue" evidence="16">
    <location>
        <position position="1"/>
    </location>
</feature>
<dbReference type="EMBL" id="KZ819662">
    <property type="protein sequence ID" value="PWN30634.1"/>
    <property type="molecule type" value="Genomic_DNA"/>
</dbReference>
<evidence type="ECO:0000256" key="2">
    <source>
        <dbReference type="ARBA" id="ARBA00004651"/>
    </source>
</evidence>
<dbReference type="EC" id="3.1.1.116" evidence="14"/>
<keyword evidence="11" id="KW-0443">Lipid metabolism</keyword>
<keyword evidence="6" id="KW-0479">Metal-binding</keyword>
<keyword evidence="5" id="KW-0812">Transmembrane</keyword>
<comment type="cofactor">
    <cofactor evidence="1">
        <name>Ca(2+)</name>
        <dbReference type="ChEBI" id="CHEBI:29108"/>
    </cofactor>
</comment>
<evidence type="ECO:0000256" key="11">
    <source>
        <dbReference type="ARBA" id="ARBA00023098"/>
    </source>
</evidence>
<dbReference type="RefSeq" id="XP_025365246.1">
    <property type="nucleotide sequence ID" value="XM_025504161.1"/>
</dbReference>
<evidence type="ECO:0000256" key="4">
    <source>
        <dbReference type="ARBA" id="ARBA00022553"/>
    </source>
</evidence>
<comment type="catalytic activity">
    <reaction evidence="13">
        <text>a 1,2-diacyl-sn-glycerol + H2O = a 2-acylglycerol + a fatty acid + H(+)</text>
        <dbReference type="Rhea" id="RHEA:33275"/>
        <dbReference type="ChEBI" id="CHEBI:15377"/>
        <dbReference type="ChEBI" id="CHEBI:15378"/>
        <dbReference type="ChEBI" id="CHEBI:17389"/>
        <dbReference type="ChEBI" id="CHEBI:17815"/>
        <dbReference type="ChEBI" id="CHEBI:28868"/>
        <dbReference type="EC" id="3.1.1.116"/>
    </reaction>
    <physiologicalReaction direction="left-to-right" evidence="13">
        <dbReference type="Rhea" id="RHEA:33276"/>
    </physiologicalReaction>
</comment>
<keyword evidence="10" id="KW-1133">Transmembrane helix</keyword>
<dbReference type="PANTHER" id="PTHR45792:SF7">
    <property type="entry name" value="PUTATIVE (AFU_ORTHOLOGUE AFUA_6G02710)-RELATED"/>
    <property type="match status" value="1"/>
</dbReference>
<dbReference type="GO" id="GO:0016298">
    <property type="term" value="F:lipase activity"/>
    <property type="evidence" value="ECO:0007669"/>
    <property type="project" value="TreeGrafter"/>
</dbReference>
<protein>
    <recommendedName>
        <fullName evidence="14">sn-1-specific diacylglycerol lipase</fullName>
        <ecNumber evidence="14">3.1.1.116</ecNumber>
    </recommendedName>
</protein>
<dbReference type="GO" id="GO:0046872">
    <property type="term" value="F:metal ion binding"/>
    <property type="evidence" value="ECO:0007669"/>
    <property type="project" value="UniProtKB-KW"/>
</dbReference>
<evidence type="ECO:0000313" key="16">
    <source>
        <dbReference type="EMBL" id="PWN30634.1"/>
    </source>
</evidence>
<evidence type="ECO:0000256" key="1">
    <source>
        <dbReference type="ARBA" id="ARBA00001913"/>
    </source>
</evidence>